<dbReference type="RefSeq" id="WP_007467463.1">
    <property type="nucleotide sequence ID" value="NZ_AMZO01000022.1"/>
</dbReference>
<evidence type="ECO:0000259" key="7">
    <source>
        <dbReference type="PROSITE" id="PS50111"/>
    </source>
</evidence>
<dbReference type="PANTHER" id="PTHR32089:SF33">
    <property type="entry name" value="TOXIN COREGULATED PILUS BIOSYNTHESIS PROTEIN I"/>
    <property type="match status" value="1"/>
</dbReference>
<dbReference type="AlphaFoldDB" id="L8J7H8"/>
<evidence type="ECO:0000256" key="1">
    <source>
        <dbReference type="ARBA" id="ARBA00004429"/>
    </source>
</evidence>
<dbReference type="Proteomes" id="UP000011134">
    <property type="component" value="Unassembled WGS sequence"/>
</dbReference>
<dbReference type="PROSITE" id="PS50111">
    <property type="entry name" value="CHEMOTAXIS_TRANSDUC_2"/>
    <property type="match status" value="1"/>
</dbReference>
<evidence type="ECO:0000313" key="10">
    <source>
        <dbReference type="EMBL" id="ELR64780.1"/>
    </source>
</evidence>
<evidence type="ECO:0000256" key="6">
    <source>
        <dbReference type="SAM" id="Phobius"/>
    </source>
</evidence>
<keyword evidence="2" id="KW-0997">Cell inner membrane</keyword>
<proteinExistence type="inferred from homology"/>
<dbReference type="PATRIC" id="fig|1056511.3.peg.3260"/>
<dbReference type="GO" id="GO:0007165">
    <property type="term" value="P:signal transduction"/>
    <property type="evidence" value="ECO:0007669"/>
    <property type="project" value="UniProtKB-KW"/>
</dbReference>
<evidence type="ECO:0000256" key="5">
    <source>
        <dbReference type="PROSITE-ProRule" id="PRU00284"/>
    </source>
</evidence>
<evidence type="ECO:0000313" key="11">
    <source>
        <dbReference type="Proteomes" id="UP000011134"/>
    </source>
</evidence>
<gene>
    <name evidence="10" type="ORF">C942_02186</name>
</gene>
<feature type="domain" description="T-SNARE coiled-coil homology" evidence="8">
    <location>
        <begin position="562"/>
        <end position="624"/>
    </location>
</feature>
<dbReference type="FunFam" id="1.10.287.950:FF:000001">
    <property type="entry name" value="Methyl-accepting chemotaxis sensory transducer"/>
    <property type="match status" value="1"/>
</dbReference>
<dbReference type="SMART" id="SM00304">
    <property type="entry name" value="HAMP"/>
    <property type="match status" value="2"/>
</dbReference>
<sequence>MLNTIKNIPLRILLSLSSAFAILCFIITIFISQNLLNEVESNTQKVNDYIVFNSQINSFQNLFDASRMKGIYALGFYQHLDAMVQTNNNNLTAIKNEFSQLRTNGNQALTPELSRSLEQFIENFQQYTADSEQLRQQRREIRKIYDETSWISTVLNEADVRVTRNRSAADLAKWNKDIAQMSDIAGLMLYNIAEGVKDQNKESTQNALKHTRDMLKLVKPFAQWPETKVLYTDVQIWEQQLLTIIRLQHEKDSTVKHMIDLANKNTRLINMLAEQSRVATEELSETSTSLLSSVTTSQMTASAIAVVLSITISLLLANAINQILRTLYLAVRDLADGKMDKTTGISGNNEIGMLGASLDNAITQLGHTIRALRSVSDEVAASSTELAAVMTQSEVNGRDQQQQVEQIATAVTQLSSAATQVDGYAKTADESAQQALALGAESTAIAQQARVLTQELTEQLNDTSGQVTELNEQSIRISEVITVIDSISEQTNLLALNAAIEAARAGASGRGFAVVADEVRVLAAKTQDSTQQIQSIIEQLQQKSAAVVDAVNNSLDKVNSNNEITEQTNRQIESISQALEQISHVNGDVTTSVDEQSRAIVEITESINNINDIINQNVAGISQTAEASNHLSRLAEDQKKRLGEFQVAKHS</sequence>
<dbReference type="Pfam" id="PF00672">
    <property type="entry name" value="HAMP"/>
    <property type="match status" value="1"/>
</dbReference>
<dbReference type="SUPFAM" id="SSF58104">
    <property type="entry name" value="Methyl-accepting chemotaxis protein (MCP) signaling domain"/>
    <property type="match status" value="1"/>
</dbReference>
<evidence type="ECO:0000259" key="8">
    <source>
        <dbReference type="PROSITE" id="PS50192"/>
    </source>
</evidence>
<evidence type="ECO:0000256" key="4">
    <source>
        <dbReference type="ARBA" id="ARBA00029447"/>
    </source>
</evidence>
<dbReference type="PANTHER" id="PTHR32089">
    <property type="entry name" value="METHYL-ACCEPTING CHEMOTAXIS PROTEIN MCPB"/>
    <property type="match status" value="1"/>
</dbReference>
<comment type="caution">
    <text evidence="10">The sequence shown here is derived from an EMBL/GenBank/DDBJ whole genome shotgun (WGS) entry which is preliminary data.</text>
</comment>
<dbReference type="GO" id="GO:0006935">
    <property type="term" value="P:chemotaxis"/>
    <property type="evidence" value="ECO:0007669"/>
    <property type="project" value="UniProtKB-ARBA"/>
</dbReference>
<keyword evidence="6" id="KW-0812">Transmembrane</keyword>
<evidence type="ECO:0000256" key="3">
    <source>
        <dbReference type="ARBA" id="ARBA00023224"/>
    </source>
</evidence>
<dbReference type="PROSITE" id="PS50192">
    <property type="entry name" value="T_SNARE"/>
    <property type="match status" value="1"/>
</dbReference>
<keyword evidence="6" id="KW-0472">Membrane</keyword>
<dbReference type="Gene3D" id="1.10.287.950">
    <property type="entry name" value="Methyl-accepting chemotaxis protein"/>
    <property type="match status" value="1"/>
</dbReference>
<protein>
    <submittedName>
        <fullName evidence="10">Methyl-accepting chemotaxis protein</fullName>
    </submittedName>
</protein>
<dbReference type="Pfam" id="PF00015">
    <property type="entry name" value="MCPsignal"/>
    <property type="match status" value="1"/>
</dbReference>
<feature type="domain" description="Methyl-accepting transducer" evidence="7">
    <location>
        <begin position="375"/>
        <end position="611"/>
    </location>
</feature>
<dbReference type="GO" id="GO:0005886">
    <property type="term" value="C:plasma membrane"/>
    <property type="evidence" value="ECO:0007669"/>
    <property type="project" value="UniProtKB-SubCell"/>
</dbReference>
<keyword evidence="6" id="KW-1133">Transmembrane helix</keyword>
<feature type="domain" description="HAMP" evidence="9">
    <location>
        <begin position="318"/>
        <end position="370"/>
    </location>
</feature>
<dbReference type="PROSITE" id="PS50885">
    <property type="entry name" value="HAMP"/>
    <property type="match status" value="1"/>
</dbReference>
<evidence type="ECO:0000259" key="9">
    <source>
        <dbReference type="PROSITE" id="PS50885"/>
    </source>
</evidence>
<comment type="subcellular location">
    <subcellularLocation>
        <location evidence="1">Cell inner membrane</location>
        <topology evidence="1">Multi-pass membrane protein</topology>
    </subcellularLocation>
</comment>
<accession>L8J7H8</accession>
<reference evidence="10 11" key="1">
    <citation type="submission" date="2012-12" db="EMBL/GenBank/DDBJ databases">
        <title>Genome Assembly of Photobacterium sp. AK15.</title>
        <authorList>
            <person name="Khatri I."/>
            <person name="Vaidya B."/>
            <person name="Srinivas T.N.R."/>
            <person name="Subramanian S."/>
            <person name="Pinnaka A."/>
        </authorList>
    </citation>
    <scope>NUCLEOTIDE SEQUENCE [LARGE SCALE GENOMIC DNA]</scope>
    <source>
        <strain evidence="10 11">AK15</strain>
    </source>
</reference>
<dbReference type="SMART" id="SM00283">
    <property type="entry name" value="MA"/>
    <property type="match status" value="1"/>
</dbReference>
<keyword evidence="3 5" id="KW-0807">Transducer</keyword>
<name>L8J7H8_9GAMM</name>
<organism evidence="10 11">
    <name type="scientific">Photobacterium marinum</name>
    <dbReference type="NCBI Taxonomy" id="1056511"/>
    <lineage>
        <taxon>Bacteria</taxon>
        <taxon>Pseudomonadati</taxon>
        <taxon>Pseudomonadota</taxon>
        <taxon>Gammaproteobacteria</taxon>
        <taxon>Vibrionales</taxon>
        <taxon>Vibrionaceae</taxon>
        <taxon>Photobacterium</taxon>
    </lineage>
</organism>
<dbReference type="InterPro" id="IPR004089">
    <property type="entry name" value="MCPsignal_dom"/>
</dbReference>
<evidence type="ECO:0000256" key="2">
    <source>
        <dbReference type="ARBA" id="ARBA00022519"/>
    </source>
</evidence>
<dbReference type="OrthoDB" id="5829590at2"/>
<dbReference type="InterPro" id="IPR003660">
    <property type="entry name" value="HAMP_dom"/>
</dbReference>
<comment type="similarity">
    <text evidence="4">Belongs to the methyl-accepting chemotaxis (MCP) protein family.</text>
</comment>
<dbReference type="InterPro" id="IPR000727">
    <property type="entry name" value="T_SNARE_dom"/>
</dbReference>
<keyword evidence="2" id="KW-1003">Cell membrane</keyword>
<feature type="transmembrane region" description="Helical" evidence="6">
    <location>
        <begin position="12"/>
        <end position="31"/>
    </location>
</feature>
<dbReference type="EMBL" id="AMZO01000022">
    <property type="protein sequence ID" value="ELR64780.1"/>
    <property type="molecule type" value="Genomic_DNA"/>
</dbReference>
<keyword evidence="11" id="KW-1185">Reference proteome</keyword>